<dbReference type="GO" id="GO:0006432">
    <property type="term" value="P:phenylalanyl-tRNA aminoacylation"/>
    <property type="evidence" value="ECO:0007669"/>
    <property type="project" value="InterPro"/>
</dbReference>
<dbReference type="Proteomes" id="UP000604046">
    <property type="component" value="Unassembled WGS sequence"/>
</dbReference>
<dbReference type="SUPFAM" id="SSF55681">
    <property type="entry name" value="Class II aaRS and biotin synthetases"/>
    <property type="match status" value="1"/>
</dbReference>
<dbReference type="Pfam" id="PF18552">
    <property type="entry name" value="PheRS_DBD1"/>
    <property type="match status" value="1"/>
</dbReference>
<dbReference type="GO" id="GO:0046872">
    <property type="term" value="F:metal ion binding"/>
    <property type="evidence" value="ECO:0007669"/>
    <property type="project" value="UniProtKB-KW"/>
</dbReference>
<dbReference type="GO" id="GO:0004826">
    <property type="term" value="F:phenylalanine-tRNA ligase activity"/>
    <property type="evidence" value="ECO:0007669"/>
    <property type="project" value="UniProtKB-EC"/>
</dbReference>
<dbReference type="CDD" id="cd00496">
    <property type="entry name" value="PheRS_alpha_core"/>
    <property type="match status" value="1"/>
</dbReference>
<comment type="caution">
    <text evidence="16">The sequence shown here is derived from an EMBL/GenBank/DDBJ whole genome shotgun (WGS) entry which is preliminary data.</text>
</comment>
<keyword evidence="6" id="KW-0436">Ligase</keyword>
<sequence length="1069" mass="117496">MAAAMRKQLIEYLEANSGFEDSELLCREKGWDHEVLVGAIKSLQAEEQITTEPIKREGWKLTEEGVQYCDNGSPEFQVFNFIKSRGSVPNADVDAALGAIAKIGLGTCMKNKWVSIDKATKVCTPSVESVEDAVQKELSSLSTLDKAKLDALKKRKLIAPTSLTAFKVKRTDKFSAASQKAVADLTSEMILKGTWSSTTFKPFNLTNVSGVPCTGGHLHPLNKVKTEMRQVLMQMGFEEMTTNQWVESSFWNFDALFQPQQHPARDAHDTFFMEEPSRAQDIPEDYLAKVKEMHEKGGQGSIGWRYDWSEDEAKKTLLRTHTTAVSARTLYKLGEEYRKTGVFRPKKYFSIDRVFRNETLDATHLAEFHQIEGFIADRNIGLPQLIGVLRDFFSRIGISKLRFKPAYNPYTEPSMEIFGFHPILKKWIEVGNSGVFRPEMLLPMGLPEDVSVIAWGIGCERWTALLYNIRMIKEPSSVFYPVTPVPRDNQTSWPGLDRAFRGDFARIAECCWLPACKSADADSTAVNSARRFAVVCKGNARDLISEGLSMLRLVAGSPQGARGHEGSWQTAVLRQPTLPALAASIGAYSRAVSWQPALALLKDLQELRTGETVAFNAVVTSLGRKLLWAAAADLLAAAAKWQIRLNVRSHASALSALKLRSDPWSRSRESRWPCALQRAWSLRSQGLRANIFVRSAAAGLCAEAGVWEEALLLACAPSDSVLVNAAINACGRSRSWGPALRTLEAMREQLLELTDVTFTGLITASAGQVLWNLQEAHSQPRDSGDWRRGTALLAAMAARRLLSKEASAAAAACCAKRWLQALHVLVYFDLHGGEVDGVLAGAVINAMSTGHRWTEAVSLLGTRPVLASSEGARNVLITACGRAMEVPKASALLHEMLAGGLQPDLISFNAYLAVAGSDWTSAFAAFDMLRQRGLVPDRLTCNNCCSACGAARQWQKGLLLLEPSGPPWMQTGAVAYNSVMEACQQPAMVLALFHEMHAVRLRPDATALCLVADSCAAVDRMELQMALCTRVEADMVSLLRKGRQGCYQGILGQSLELQHKSIVSVRLSP</sequence>
<dbReference type="EC" id="6.1.1.20" evidence="4"/>
<feature type="domain" description="Aminoacyl-transfer RNA synthetases class-II family profile" evidence="15">
    <location>
        <begin position="222"/>
        <end position="481"/>
    </location>
</feature>
<dbReference type="Pfam" id="PF18553">
    <property type="entry name" value="PheRS_DBD3"/>
    <property type="match status" value="1"/>
</dbReference>
<dbReference type="Gene3D" id="3.30.930.10">
    <property type="entry name" value="Bira Bifunctional Protein, Domain 2"/>
    <property type="match status" value="1"/>
</dbReference>
<evidence type="ECO:0000313" key="16">
    <source>
        <dbReference type="EMBL" id="CAE7350765.1"/>
    </source>
</evidence>
<dbReference type="GO" id="GO:0005524">
    <property type="term" value="F:ATP binding"/>
    <property type="evidence" value="ECO:0007669"/>
    <property type="project" value="UniProtKB-KW"/>
</dbReference>
<feature type="repeat" description="PPR" evidence="14">
    <location>
        <begin position="869"/>
        <end position="903"/>
    </location>
</feature>
<dbReference type="InterPro" id="IPR004529">
    <property type="entry name" value="Phe-tRNA-synth_IIc_asu"/>
</dbReference>
<name>A0A812PEC6_9DINO</name>
<dbReference type="NCBIfam" id="TIGR00468">
    <property type="entry name" value="pheS"/>
    <property type="match status" value="1"/>
</dbReference>
<evidence type="ECO:0000256" key="5">
    <source>
        <dbReference type="ARBA" id="ARBA00022490"/>
    </source>
</evidence>
<dbReference type="InterPro" id="IPR002885">
    <property type="entry name" value="PPR_rpt"/>
</dbReference>
<dbReference type="EMBL" id="CAJNDS010002146">
    <property type="protein sequence ID" value="CAE7350765.1"/>
    <property type="molecule type" value="Genomic_DNA"/>
</dbReference>
<evidence type="ECO:0000256" key="12">
    <source>
        <dbReference type="ARBA" id="ARBA00023146"/>
    </source>
</evidence>
<evidence type="ECO:0000256" key="13">
    <source>
        <dbReference type="ARBA" id="ARBA00030612"/>
    </source>
</evidence>
<dbReference type="Gene3D" id="3.30.1370.240">
    <property type="match status" value="1"/>
</dbReference>
<comment type="cofactor">
    <cofactor evidence="1">
        <name>Mg(2+)</name>
        <dbReference type="ChEBI" id="CHEBI:18420"/>
    </cofactor>
</comment>
<dbReference type="NCBIfam" id="NF003210">
    <property type="entry name" value="PRK04172.1"/>
    <property type="match status" value="1"/>
</dbReference>
<dbReference type="Gene3D" id="1.25.40.10">
    <property type="entry name" value="Tetratricopeptide repeat domain"/>
    <property type="match status" value="3"/>
</dbReference>
<comment type="similarity">
    <text evidence="3">Belongs to the class-II aminoacyl-tRNA synthetase family. Phe-tRNA synthetase alpha subunit type 2 subfamily.</text>
</comment>
<evidence type="ECO:0000256" key="9">
    <source>
        <dbReference type="ARBA" id="ARBA00022840"/>
    </source>
</evidence>
<dbReference type="PROSITE" id="PS50862">
    <property type="entry name" value="AA_TRNA_LIGASE_II"/>
    <property type="match status" value="1"/>
</dbReference>
<dbReference type="PANTHER" id="PTHR11538">
    <property type="entry name" value="PHENYLALANYL-TRNA SYNTHETASE"/>
    <property type="match status" value="1"/>
</dbReference>
<dbReference type="InterPro" id="IPR040724">
    <property type="entry name" value="PheRS_DBD1"/>
</dbReference>
<dbReference type="GO" id="GO:0000049">
    <property type="term" value="F:tRNA binding"/>
    <property type="evidence" value="ECO:0007669"/>
    <property type="project" value="InterPro"/>
</dbReference>
<protein>
    <recommendedName>
        <fullName evidence="4">phenylalanine--tRNA ligase</fullName>
        <ecNumber evidence="4">6.1.1.20</ecNumber>
    </recommendedName>
    <alternativeName>
        <fullName evidence="13">Phenylalanyl-tRNA synthetase alpha subunit</fullName>
    </alternativeName>
</protein>
<dbReference type="InterPro" id="IPR040725">
    <property type="entry name" value="PheRS_DBD3"/>
</dbReference>
<dbReference type="InterPro" id="IPR045864">
    <property type="entry name" value="aa-tRNA-synth_II/BPL/LPL"/>
</dbReference>
<evidence type="ECO:0000259" key="15">
    <source>
        <dbReference type="PROSITE" id="PS50862"/>
    </source>
</evidence>
<dbReference type="GO" id="GO:0005829">
    <property type="term" value="C:cytosol"/>
    <property type="evidence" value="ECO:0007669"/>
    <property type="project" value="TreeGrafter"/>
</dbReference>
<keyword evidence="5" id="KW-0963">Cytoplasm</keyword>
<dbReference type="FunFam" id="3.30.930.10:FF:000178">
    <property type="entry name" value="Phenylalanyl-tRNA synthetase subunit alpha"/>
    <property type="match status" value="1"/>
</dbReference>
<dbReference type="NCBIfam" id="TIGR00756">
    <property type="entry name" value="PPR"/>
    <property type="match status" value="1"/>
</dbReference>
<dbReference type="AlphaFoldDB" id="A0A812PEC6"/>
<keyword evidence="9" id="KW-0067">ATP-binding</keyword>
<evidence type="ECO:0000256" key="4">
    <source>
        <dbReference type="ARBA" id="ARBA00012814"/>
    </source>
</evidence>
<dbReference type="InterPro" id="IPR006195">
    <property type="entry name" value="aa-tRNA-synth_II"/>
</dbReference>
<dbReference type="Gene3D" id="1.10.10.2330">
    <property type="match status" value="1"/>
</dbReference>
<keyword evidence="12" id="KW-0030">Aminoacyl-tRNA synthetase</keyword>
<evidence type="ECO:0000256" key="10">
    <source>
        <dbReference type="ARBA" id="ARBA00022842"/>
    </source>
</evidence>
<dbReference type="InterPro" id="IPR002319">
    <property type="entry name" value="Phenylalanyl-tRNA_Synthase"/>
</dbReference>
<dbReference type="Pfam" id="PF01409">
    <property type="entry name" value="tRNA-synt_2d"/>
    <property type="match status" value="1"/>
</dbReference>
<dbReference type="Gene3D" id="1.10.10.2320">
    <property type="match status" value="1"/>
</dbReference>
<dbReference type="OrthoDB" id="238316at2759"/>
<evidence type="ECO:0000256" key="3">
    <source>
        <dbReference type="ARBA" id="ARBA00006703"/>
    </source>
</evidence>
<keyword evidence="7" id="KW-0479">Metal-binding</keyword>
<keyword evidence="17" id="KW-1185">Reference proteome</keyword>
<dbReference type="Pfam" id="PF01535">
    <property type="entry name" value="PPR"/>
    <property type="match status" value="1"/>
</dbReference>
<reference evidence="16" key="1">
    <citation type="submission" date="2021-02" db="EMBL/GenBank/DDBJ databases">
        <authorList>
            <person name="Dougan E. K."/>
            <person name="Rhodes N."/>
            <person name="Thang M."/>
            <person name="Chan C."/>
        </authorList>
    </citation>
    <scope>NUCLEOTIDE SEQUENCE</scope>
</reference>
<evidence type="ECO:0000313" key="17">
    <source>
        <dbReference type="Proteomes" id="UP000604046"/>
    </source>
</evidence>
<proteinExistence type="inferred from homology"/>
<evidence type="ECO:0000256" key="6">
    <source>
        <dbReference type="ARBA" id="ARBA00022598"/>
    </source>
</evidence>
<accession>A0A812PEC6</accession>
<dbReference type="GO" id="GO:0009328">
    <property type="term" value="C:phenylalanine-tRNA ligase complex"/>
    <property type="evidence" value="ECO:0007669"/>
    <property type="project" value="TreeGrafter"/>
</dbReference>
<dbReference type="PANTHER" id="PTHR11538:SF40">
    <property type="entry name" value="PHENYLALANINE--TRNA LIGASE ALPHA SUBUNIT"/>
    <property type="match status" value="1"/>
</dbReference>
<evidence type="ECO:0000256" key="14">
    <source>
        <dbReference type="PROSITE-ProRule" id="PRU00708"/>
    </source>
</evidence>
<keyword evidence="11" id="KW-0648">Protein biosynthesis</keyword>
<evidence type="ECO:0000256" key="7">
    <source>
        <dbReference type="ARBA" id="ARBA00022723"/>
    </source>
</evidence>
<dbReference type="InterPro" id="IPR011990">
    <property type="entry name" value="TPR-like_helical_dom_sf"/>
</dbReference>
<comment type="subcellular location">
    <subcellularLocation>
        <location evidence="2">Cytoplasm</location>
    </subcellularLocation>
</comment>
<keyword evidence="10" id="KW-0460">Magnesium</keyword>
<keyword evidence="8" id="KW-0547">Nucleotide-binding</keyword>
<dbReference type="PROSITE" id="PS51375">
    <property type="entry name" value="PPR"/>
    <property type="match status" value="1"/>
</dbReference>
<organism evidence="16 17">
    <name type="scientific">Symbiodinium natans</name>
    <dbReference type="NCBI Taxonomy" id="878477"/>
    <lineage>
        <taxon>Eukaryota</taxon>
        <taxon>Sar</taxon>
        <taxon>Alveolata</taxon>
        <taxon>Dinophyceae</taxon>
        <taxon>Suessiales</taxon>
        <taxon>Symbiodiniaceae</taxon>
        <taxon>Symbiodinium</taxon>
    </lineage>
</organism>
<evidence type="ECO:0000256" key="8">
    <source>
        <dbReference type="ARBA" id="ARBA00022741"/>
    </source>
</evidence>
<gene>
    <name evidence="16" type="ORF">SNAT2548_LOCUS18475</name>
</gene>
<evidence type="ECO:0000256" key="1">
    <source>
        <dbReference type="ARBA" id="ARBA00001946"/>
    </source>
</evidence>
<evidence type="ECO:0000256" key="11">
    <source>
        <dbReference type="ARBA" id="ARBA00022917"/>
    </source>
</evidence>
<evidence type="ECO:0000256" key="2">
    <source>
        <dbReference type="ARBA" id="ARBA00004496"/>
    </source>
</evidence>